<dbReference type="Pfam" id="PF02466">
    <property type="entry name" value="Tim17"/>
    <property type="match status" value="1"/>
</dbReference>
<gene>
    <name evidence="5" type="ORF">SI7747_12015772</name>
</gene>
<evidence type="ECO:0000256" key="4">
    <source>
        <dbReference type="ARBA" id="ARBA00023136"/>
    </source>
</evidence>
<keyword evidence="4" id="KW-0472">Membrane</keyword>
<dbReference type="EMBL" id="CACRZD030000012">
    <property type="protein sequence ID" value="CAA6669377.1"/>
    <property type="molecule type" value="Genomic_DNA"/>
</dbReference>
<dbReference type="PANTHER" id="PTHR15371">
    <property type="entry name" value="TIM23"/>
    <property type="match status" value="1"/>
</dbReference>
<proteinExistence type="predicted"/>
<keyword evidence="2" id="KW-0812">Transmembrane</keyword>
<evidence type="ECO:0000313" key="6">
    <source>
        <dbReference type="Proteomes" id="UP001189122"/>
    </source>
</evidence>
<name>A0A7I8JGU1_SPIIN</name>
<dbReference type="Proteomes" id="UP001189122">
    <property type="component" value="Unassembled WGS sequence"/>
</dbReference>
<dbReference type="EMBL" id="LR743599">
    <property type="protein sequence ID" value="CAA2630134.1"/>
    <property type="molecule type" value="Genomic_DNA"/>
</dbReference>
<keyword evidence="6" id="KW-1185">Reference proteome</keyword>
<reference evidence="5 6" key="1">
    <citation type="submission" date="2019-12" db="EMBL/GenBank/DDBJ databases">
        <authorList>
            <person name="Scholz U."/>
            <person name="Mascher M."/>
            <person name="Fiebig A."/>
        </authorList>
    </citation>
    <scope>NUCLEOTIDE SEQUENCE</scope>
</reference>
<dbReference type="AlphaFoldDB" id="A0A7I8JGU1"/>
<evidence type="ECO:0000256" key="3">
    <source>
        <dbReference type="ARBA" id="ARBA00022989"/>
    </source>
</evidence>
<dbReference type="GO" id="GO:0009707">
    <property type="term" value="C:chloroplast outer membrane"/>
    <property type="evidence" value="ECO:0007669"/>
    <property type="project" value="TreeGrafter"/>
</dbReference>
<accession>A0A7I8JGU1</accession>
<protein>
    <submittedName>
        <fullName evidence="5">Uncharacterized protein</fullName>
    </submittedName>
</protein>
<dbReference type="InterPro" id="IPR045238">
    <property type="entry name" value="Tim23-like"/>
</dbReference>
<keyword evidence="3" id="KW-1133">Transmembrane helix</keyword>
<dbReference type="PANTHER" id="PTHR15371:SF2">
    <property type="entry name" value="OUTER ENVELOPE PORE PROTEIN 16-1, CHLOROPLASTIC"/>
    <property type="match status" value="1"/>
</dbReference>
<evidence type="ECO:0000256" key="2">
    <source>
        <dbReference type="ARBA" id="ARBA00022692"/>
    </source>
</evidence>
<evidence type="ECO:0000313" key="5">
    <source>
        <dbReference type="EMBL" id="CAA2630134.1"/>
    </source>
</evidence>
<sequence>MAGGKLSLSASSPRVDFHVDMGNPFLNRAADGFLTIGAVAVTKVVAEDTYHCLRKGSVSEHTLKETFKKMCKEGAYWGAVGGTYAGMEYSIRRIRDRNDWKNALLGGFITGALVSAASKKSRDDVVKGAITGGAVATAARFINHLG</sequence>
<evidence type="ECO:0000256" key="1">
    <source>
        <dbReference type="ARBA" id="ARBA00004141"/>
    </source>
</evidence>
<dbReference type="GO" id="GO:0045037">
    <property type="term" value="P:protein import into chloroplast stroma"/>
    <property type="evidence" value="ECO:0007669"/>
    <property type="project" value="TreeGrafter"/>
</dbReference>
<dbReference type="GO" id="GO:0015171">
    <property type="term" value="F:amino acid transmembrane transporter activity"/>
    <property type="evidence" value="ECO:0007669"/>
    <property type="project" value="TreeGrafter"/>
</dbReference>
<comment type="subcellular location">
    <subcellularLocation>
        <location evidence="1">Membrane</location>
        <topology evidence="1">Multi-pass membrane protein</topology>
    </subcellularLocation>
</comment>
<organism evidence="5">
    <name type="scientific">Spirodela intermedia</name>
    <name type="common">Intermediate duckweed</name>
    <dbReference type="NCBI Taxonomy" id="51605"/>
    <lineage>
        <taxon>Eukaryota</taxon>
        <taxon>Viridiplantae</taxon>
        <taxon>Streptophyta</taxon>
        <taxon>Embryophyta</taxon>
        <taxon>Tracheophyta</taxon>
        <taxon>Spermatophyta</taxon>
        <taxon>Magnoliopsida</taxon>
        <taxon>Liliopsida</taxon>
        <taxon>Araceae</taxon>
        <taxon>Lemnoideae</taxon>
        <taxon>Spirodela</taxon>
    </lineage>
</organism>